<dbReference type="InParanoid" id="A0A2P5BN19"/>
<dbReference type="AlphaFoldDB" id="A0A2P5BN19"/>
<organism evidence="2 3">
    <name type="scientific">Trema orientale</name>
    <name type="common">Charcoal tree</name>
    <name type="synonym">Celtis orientalis</name>
    <dbReference type="NCBI Taxonomy" id="63057"/>
    <lineage>
        <taxon>Eukaryota</taxon>
        <taxon>Viridiplantae</taxon>
        <taxon>Streptophyta</taxon>
        <taxon>Embryophyta</taxon>
        <taxon>Tracheophyta</taxon>
        <taxon>Spermatophyta</taxon>
        <taxon>Magnoliopsida</taxon>
        <taxon>eudicotyledons</taxon>
        <taxon>Gunneridae</taxon>
        <taxon>Pentapetalae</taxon>
        <taxon>rosids</taxon>
        <taxon>fabids</taxon>
        <taxon>Rosales</taxon>
        <taxon>Cannabaceae</taxon>
        <taxon>Trema</taxon>
    </lineage>
</organism>
<dbReference type="PANTHER" id="PTHR33971:SF3">
    <property type="entry name" value="UBIQUITIN CARBOXYL-TERMINAL HYDROLASE 36"/>
    <property type="match status" value="1"/>
</dbReference>
<sequence length="352" mass="40077">MAYYGSGYYQSSDHGEYHQTSYAHNFNDFNSDQDSVAYSANDEPSMYNLFDYNIPNSYNYSANSSNHAYNHTPSWSTSITTTAYSAFTSSEPKSVYYYDPTPHHYLIAYNHRPRTEFAISYNSVSIPEFNIPEFDDYDPTPYDGGYDISQTYGKPLPPSDETCYPRSTTATKAPSSFNDEAAKEKERTKPQNRTKPNHVKVKEEEKGIHENGHGDHEIIINHPETEFEKSTDQEQSGLVTTTQIPSGYGLEAMDLCESLFGYWPCLSLYSRRSAINACHDNSGFYEGISCGNQWNGAADYLFGTSDPYVEKRDGGGSFGQPIHCYQRHYQETPLFMQVEPDEDSWSQNFKIF</sequence>
<feature type="compositionally biased region" description="Basic and acidic residues" evidence="1">
    <location>
        <begin position="200"/>
        <end position="215"/>
    </location>
</feature>
<feature type="compositionally biased region" description="Basic residues" evidence="1">
    <location>
        <begin position="190"/>
        <end position="199"/>
    </location>
</feature>
<dbReference type="GO" id="GO:0070300">
    <property type="term" value="F:phosphatidic acid binding"/>
    <property type="evidence" value="ECO:0007669"/>
    <property type="project" value="InterPro"/>
</dbReference>
<protein>
    <submittedName>
        <fullName evidence="2">Uncharacterized protein</fullName>
    </submittedName>
</protein>
<evidence type="ECO:0000313" key="2">
    <source>
        <dbReference type="EMBL" id="PON50144.1"/>
    </source>
</evidence>
<feature type="compositionally biased region" description="Polar residues" evidence="1">
    <location>
        <begin position="165"/>
        <end position="178"/>
    </location>
</feature>
<gene>
    <name evidence="2" type="ORF">TorRG33x02_315670</name>
</gene>
<keyword evidence="3" id="KW-1185">Reference proteome</keyword>
<proteinExistence type="predicted"/>
<reference evidence="3" key="1">
    <citation type="submission" date="2016-06" db="EMBL/GenBank/DDBJ databases">
        <title>Parallel loss of symbiosis genes in relatives of nitrogen-fixing non-legume Parasponia.</title>
        <authorList>
            <person name="Van Velzen R."/>
            <person name="Holmer R."/>
            <person name="Bu F."/>
            <person name="Rutten L."/>
            <person name="Van Zeijl A."/>
            <person name="Liu W."/>
            <person name="Santuari L."/>
            <person name="Cao Q."/>
            <person name="Sharma T."/>
            <person name="Shen D."/>
            <person name="Roswanjaya Y."/>
            <person name="Wardhani T."/>
            <person name="Kalhor M.S."/>
            <person name="Jansen J."/>
            <person name="Van den Hoogen J."/>
            <person name="Gungor B."/>
            <person name="Hartog M."/>
            <person name="Hontelez J."/>
            <person name="Verver J."/>
            <person name="Yang W.-C."/>
            <person name="Schijlen E."/>
            <person name="Repin R."/>
            <person name="Schilthuizen M."/>
            <person name="Schranz E."/>
            <person name="Heidstra R."/>
            <person name="Miyata K."/>
            <person name="Fedorova E."/>
            <person name="Kohlen W."/>
            <person name="Bisseling T."/>
            <person name="Smit S."/>
            <person name="Geurts R."/>
        </authorList>
    </citation>
    <scope>NUCLEOTIDE SEQUENCE [LARGE SCALE GENOMIC DNA]</scope>
    <source>
        <strain evidence="3">cv. RG33-2</strain>
    </source>
</reference>
<comment type="caution">
    <text evidence="2">The sequence shown here is derived from an EMBL/GenBank/DDBJ whole genome shotgun (WGS) entry which is preliminary data.</text>
</comment>
<dbReference type="EMBL" id="JXTC01000490">
    <property type="protein sequence ID" value="PON50144.1"/>
    <property type="molecule type" value="Genomic_DNA"/>
</dbReference>
<dbReference type="OrthoDB" id="768992at2759"/>
<accession>A0A2P5BN19</accession>
<feature type="region of interest" description="Disordered" evidence="1">
    <location>
        <begin position="135"/>
        <end position="215"/>
    </location>
</feature>
<name>A0A2P5BN19_TREOI</name>
<dbReference type="FunCoup" id="A0A2P5BN19">
    <property type="interactions" value="267"/>
</dbReference>
<evidence type="ECO:0000256" key="1">
    <source>
        <dbReference type="SAM" id="MobiDB-lite"/>
    </source>
</evidence>
<dbReference type="STRING" id="63057.A0A2P5BN19"/>
<feature type="compositionally biased region" description="Basic and acidic residues" evidence="1">
    <location>
        <begin position="180"/>
        <end position="189"/>
    </location>
</feature>
<evidence type="ECO:0000313" key="3">
    <source>
        <dbReference type="Proteomes" id="UP000237000"/>
    </source>
</evidence>
<dbReference type="GO" id="GO:0004674">
    <property type="term" value="F:protein serine/threonine kinase activity"/>
    <property type="evidence" value="ECO:0007669"/>
    <property type="project" value="TreeGrafter"/>
</dbReference>
<dbReference type="InterPro" id="IPR038943">
    <property type="entry name" value="PLDrp1-like"/>
</dbReference>
<dbReference type="Proteomes" id="UP000237000">
    <property type="component" value="Unassembled WGS sequence"/>
</dbReference>
<dbReference type="PANTHER" id="PTHR33971">
    <property type="entry name" value="OS06G0232000 PROTEIN"/>
    <property type="match status" value="1"/>
</dbReference>